<organism evidence="4 5">
    <name type="scientific">Steinernema glaseri</name>
    <dbReference type="NCBI Taxonomy" id="37863"/>
    <lineage>
        <taxon>Eukaryota</taxon>
        <taxon>Metazoa</taxon>
        <taxon>Ecdysozoa</taxon>
        <taxon>Nematoda</taxon>
        <taxon>Chromadorea</taxon>
        <taxon>Rhabditida</taxon>
        <taxon>Tylenchina</taxon>
        <taxon>Panagrolaimomorpha</taxon>
        <taxon>Strongyloidoidea</taxon>
        <taxon>Steinernematidae</taxon>
        <taxon>Steinernema</taxon>
    </lineage>
</organism>
<evidence type="ECO:0000256" key="3">
    <source>
        <dbReference type="SAM" id="SignalP"/>
    </source>
</evidence>
<dbReference type="WBParaSite" id="L893_g13531.t1">
    <property type="protein sequence ID" value="L893_g13531.t1"/>
    <property type="gene ID" value="L893_g13531"/>
</dbReference>
<dbReference type="Proteomes" id="UP000095287">
    <property type="component" value="Unplaced"/>
</dbReference>
<evidence type="ECO:0000313" key="4">
    <source>
        <dbReference type="Proteomes" id="UP000095287"/>
    </source>
</evidence>
<dbReference type="AlphaFoldDB" id="A0A1I7Y7V9"/>
<keyword evidence="2" id="KW-1133">Transmembrane helix</keyword>
<feature type="compositionally biased region" description="Polar residues" evidence="1">
    <location>
        <begin position="221"/>
        <end position="236"/>
    </location>
</feature>
<keyword evidence="3" id="KW-0732">Signal</keyword>
<keyword evidence="2" id="KW-0812">Transmembrane</keyword>
<feature type="chain" id="PRO_5009311842" evidence="3">
    <location>
        <begin position="18"/>
        <end position="322"/>
    </location>
</feature>
<feature type="region of interest" description="Disordered" evidence="1">
    <location>
        <begin position="221"/>
        <end position="322"/>
    </location>
</feature>
<feature type="compositionally biased region" description="Pro residues" evidence="1">
    <location>
        <begin position="293"/>
        <end position="311"/>
    </location>
</feature>
<name>A0A1I7Y7V9_9BILA</name>
<evidence type="ECO:0000313" key="5">
    <source>
        <dbReference type="WBParaSite" id="L893_g13531.t1"/>
    </source>
</evidence>
<keyword evidence="2" id="KW-0472">Membrane</keyword>
<feature type="signal peptide" evidence="3">
    <location>
        <begin position="1"/>
        <end position="17"/>
    </location>
</feature>
<sequence length="322" mass="33907">MHPFGLLVLVALGSSTAASLLLFVPSVHFATVKKCSDVGALSIKEQTVPIEHCFVEGDGLTIYTTLYPFKIDSESEKVVLTTTVAGTIHNGTFVVGEVGKEVKGYPVTLETSETSSSTATTGAPTAKPTAASTTAAHTIVTTPKKQSTPGGKRKKRQNLASTFSITVSAQLKEGPETPAKSGGGGGNTAAVVIAVLEGLLILGIIGCVVYVVFIRNRTTQPSRFSNTTVPSAQYPRSQELPPATRIGQAQPPPPEAPQRGWSRQPLQAVPPTVGNPFDAWEMEPRTNGAAPPTAMPPIPPRSGPPPNPPRPTNYVDDYEEDF</sequence>
<proteinExistence type="predicted"/>
<accession>A0A1I7Y7V9</accession>
<feature type="transmembrane region" description="Helical" evidence="2">
    <location>
        <begin position="189"/>
        <end position="213"/>
    </location>
</feature>
<feature type="region of interest" description="Disordered" evidence="1">
    <location>
        <begin position="109"/>
        <end position="159"/>
    </location>
</feature>
<reference evidence="5" key="1">
    <citation type="submission" date="2016-11" db="UniProtKB">
        <authorList>
            <consortium name="WormBaseParasite"/>
        </authorList>
    </citation>
    <scope>IDENTIFICATION</scope>
</reference>
<protein>
    <submittedName>
        <fullName evidence="5">Mid2 domain-containing protein</fullName>
    </submittedName>
</protein>
<evidence type="ECO:0000256" key="1">
    <source>
        <dbReference type="SAM" id="MobiDB-lite"/>
    </source>
</evidence>
<keyword evidence="4" id="KW-1185">Reference proteome</keyword>
<feature type="compositionally biased region" description="Low complexity" evidence="1">
    <location>
        <begin position="111"/>
        <end position="143"/>
    </location>
</feature>
<evidence type="ECO:0000256" key="2">
    <source>
        <dbReference type="SAM" id="Phobius"/>
    </source>
</evidence>